<protein>
    <submittedName>
        <fullName evidence="3">Mcl1_mid domain-containing protein</fullName>
    </submittedName>
</protein>
<evidence type="ECO:0000313" key="1">
    <source>
        <dbReference type="EMBL" id="VDD91472.1"/>
    </source>
</evidence>
<gene>
    <name evidence="1" type="ORF">EVEC_LOCUS6223</name>
</gene>
<dbReference type="EMBL" id="UXUI01008425">
    <property type="protein sequence ID" value="VDD91472.1"/>
    <property type="molecule type" value="Genomic_DNA"/>
</dbReference>
<dbReference type="AlphaFoldDB" id="A0A0N4V8H2"/>
<proteinExistence type="predicted"/>
<reference evidence="3" key="1">
    <citation type="submission" date="2017-02" db="UniProtKB">
        <authorList>
            <consortium name="WormBaseParasite"/>
        </authorList>
    </citation>
    <scope>IDENTIFICATION</scope>
</reference>
<keyword evidence="2" id="KW-1185">Reference proteome</keyword>
<reference evidence="1 2" key="2">
    <citation type="submission" date="2018-10" db="EMBL/GenBank/DDBJ databases">
        <authorList>
            <consortium name="Pathogen Informatics"/>
        </authorList>
    </citation>
    <scope>NUCLEOTIDE SEQUENCE [LARGE SCALE GENOMIC DNA]</scope>
</reference>
<name>A0A0N4V8H2_ENTVE</name>
<organism evidence="3">
    <name type="scientific">Enterobius vermicularis</name>
    <name type="common">Human pinworm</name>
    <dbReference type="NCBI Taxonomy" id="51028"/>
    <lineage>
        <taxon>Eukaryota</taxon>
        <taxon>Metazoa</taxon>
        <taxon>Ecdysozoa</taxon>
        <taxon>Nematoda</taxon>
        <taxon>Chromadorea</taxon>
        <taxon>Rhabditida</taxon>
        <taxon>Spirurina</taxon>
        <taxon>Oxyuridomorpha</taxon>
        <taxon>Oxyuroidea</taxon>
        <taxon>Oxyuridae</taxon>
        <taxon>Enterobius</taxon>
    </lineage>
</organism>
<dbReference type="WBParaSite" id="EVEC_0000667501-mRNA-1">
    <property type="protein sequence ID" value="EVEC_0000667501-mRNA-1"/>
    <property type="gene ID" value="EVEC_0000667501"/>
</dbReference>
<accession>A0A0N4V8H2</accession>
<dbReference type="Proteomes" id="UP000274131">
    <property type="component" value="Unassembled WGS sequence"/>
</dbReference>
<evidence type="ECO:0000313" key="2">
    <source>
        <dbReference type="Proteomes" id="UP000274131"/>
    </source>
</evidence>
<sequence>MERRRFDAVIYDCDNVIRSVFCVTYGKVDVSEDAKIDSRTTEVTEGKWCSCTAQLQDNRFVVTKLRLNSRPLLKIERVESSLTLKGYGIVCGVHENYCWIWSDKIGLLYTCCESKALQAKARNLHPLSVVSFSCRKSGKPKDSLSFFEVSDFDAENTSTFESEILFLVRNARLKSSEIIEIPGSAPTVSYNSVICGKNCWLSDQDLSVIFYEKLGGGREDERIAILATDDKDVLNILDSGRFKFRSLSEKTKPSFSVMDSTPGAFQDNFDTGYSKSKNVEEARLNPKNLSVYGTKGLFERNEEDISSDAYETAEDSDSVFEDASDGALRSRRAFKSSGVAGASSFGAEIINPTYSEPVSESLFDAEFLDELENLRISDSENRVVIQIFLQFIEMLVFNKGMAREEDSAAVKLEVSEENKKLSEGNLLAFEIQHRSNDLSVSTAGIAQDESRESCLSSCLSDIEERFVGILHENKCIFSVNLKLEELTIYLIRLSSKLLDRLKDSNNRATENVPNVQNDGRTRRARTTKISSDSKNVPGGIGTLCSKNELSLFRDICDEQSLMKLLAPESVEPRNELQVICANIEY</sequence>
<evidence type="ECO:0000313" key="3">
    <source>
        <dbReference type="WBParaSite" id="EVEC_0000667501-mRNA-1"/>
    </source>
</evidence>